<keyword evidence="2" id="KW-0812">Transmembrane</keyword>
<feature type="transmembrane region" description="Helical" evidence="2">
    <location>
        <begin position="148"/>
        <end position="166"/>
    </location>
</feature>
<evidence type="ECO:0000313" key="3">
    <source>
        <dbReference type="EMBL" id="EJK78100.1"/>
    </source>
</evidence>
<dbReference type="EMBL" id="AGNL01000025">
    <property type="protein sequence ID" value="EJK78100.1"/>
    <property type="molecule type" value="Genomic_DNA"/>
</dbReference>
<keyword evidence="4" id="KW-1185">Reference proteome</keyword>
<dbReference type="eggNOG" id="ENOG502ST4M">
    <property type="taxonomic scope" value="Eukaryota"/>
</dbReference>
<dbReference type="Proteomes" id="UP000266841">
    <property type="component" value="Unassembled WGS sequence"/>
</dbReference>
<evidence type="ECO:0000256" key="2">
    <source>
        <dbReference type="SAM" id="Phobius"/>
    </source>
</evidence>
<evidence type="ECO:0000256" key="1">
    <source>
        <dbReference type="SAM" id="MobiDB-lite"/>
    </source>
</evidence>
<proteinExistence type="predicted"/>
<name>K0TK84_THAOC</name>
<protein>
    <recommendedName>
        <fullName evidence="5">Transmembrane protein</fullName>
    </recommendedName>
</protein>
<comment type="caution">
    <text evidence="3">The sequence shown here is derived from an EMBL/GenBank/DDBJ whole genome shotgun (WGS) entry which is preliminary data.</text>
</comment>
<keyword evidence="2" id="KW-0472">Membrane</keyword>
<organism evidence="3 4">
    <name type="scientific">Thalassiosira oceanica</name>
    <name type="common">Marine diatom</name>
    <dbReference type="NCBI Taxonomy" id="159749"/>
    <lineage>
        <taxon>Eukaryota</taxon>
        <taxon>Sar</taxon>
        <taxon>Stramenopiles</taxon>
        <taxon>Ochrophyta</taxon>
        <taxon>Bacillariophyta</taxon>
        <taxon>Coscinodiscophyceae</taxon>
        <taxon>Thalassiosirophycidae</taxon>
        <taxon>Thalassiosirales</taxon>
        <taxon>Thalassiosiraceae</taxon>
        <taxon>Thalassiosira</taxon>
    </lineage>
</organism>
<dbReference type="AlphaFoldDB" id="K0TK84"/>
<gene>
    <name evidence="3" type="ORF">THAOC_00018</name>
</gene>
<accession>K0TK84</accession>
<evidence type="ECO:0000313" key="4">
    <source>
        <dbReference type="Proteomes" id="UP000266841"/>
    </source>
</evidence>
<sequence length="247" mass="27909">MVTADNLRQRRGKKDGAGVAGGSTSADGATSTAAEVTPIQQLRDAHARLVLSRERTAELHHSWRNQLLRVSLLVIFISLHQLQSCIGSCLREIKGFNQSTADGKISGARAIQTVFGMYFYEVLGVVISFLLALFLGTRKDSKRDLDHWSYLMCSALVPVCLGFYFQSQDVGCMEEATPEEETAKRQFPAVVIYHTITTLAFWFMQSGRDQCENHVKIVEESIRDFVRMDKKMELKRQKMKQAGRKER</sequence>
<evidence type="ECO:0008006" key="5">
    <source>
        <dbReference type="Google" id="ProtNLM"/>
    </source>
</evidence>
<keyword evidence="2" id="KW-1133">Transmembrane helix</keyword>
<dbReference type="OMA" id="CMEEATP"/>
<dbReference type="OrthoDB" id="55337at2759"/>
<feature type="region of interest" description="Disordered" evidence="1">
    <location>
        <begin position="1"/>
        <end position="31"/>
    </location>
</feature>
<feature type="transmembrane region" description="Helical" evidence="2">
    <location>
        <begin position="117"/>
        <end position="136"/>
    </location>
</feature>
<feature type="compositionally biased region" description="Low complexity" evidence="1">
    <location>
        <begin position="22"/>
        <end position="31"/>
    </location>
</feature>
<reference evidence="3 4" key="1">
    <citation type="journal article" date="2012" name="Genome Biol.">
        <title>Genome and low-iron response of an oceanic diatom adapted to chronic iron limitation.</title>
        <authorList>
            <person name="Lommer M."/>
            <person name="Specht M."/>
            <person name="Roy A.S."/>
            <person name="Kraemer L."/>
            <person name="Andreson R."/>
            <person name="Gutowska M.A."/>
            <person name="Wolf J."/>
            <person name="Bergner S.V."/>
            <person name="Schilhabel M.B."/>
            <person name="Klostermeier U.C."/>
            <person name="Beiko R.G."/>
            <person name="Rosenstiel P."/>
            <person name="Hippler M."/>
            <person name="Laroche J."/>
        </authorList>
    </citation>
    <scope>NUCLEOTIDE SEQUENCE [LARGE SCALE GENOMIC DNA]</scope>
    <source>
        <strain evidence="3 4">CCMP1005</strain>
    </source>
</reference>